<dbReference type="OrthoDB" id="8637419at2"/>
<name>A0A4Q1HC91_9BURK</name>
<gene>
    <name evidence="1" type="ORF">C7R54_27285</name>
</gene>
<dbReference type="Proteomes" id="UP000290849">
    <property type="component" value="Unassembled WGS sequence"/>
</dbReference>
<dbReference type="AlphaFoldDB" id="A0A4Q1HC91"/>
<evidence type="ECO:0000313" key="2">
    <source>
        <dbReference type="Proteomes" id="UP000290849"/>
    </source>
</evidence>
<protein>
    <submittedName>
        <fullName evidence="1">Uncharacterized protein</fullName>
    </submittedName>
</protein>
<evidence type="ECO:0000313" key="1">
    <source>
        <dbReference type="EMBL" id="RXN83204.1"/>
    </source>
</evidence>
<reference evidence="1 2" key="1">
    <citation type="journal article" date="2017" name="Int. J. Syst. Evol. Microbiol.">
        <title>Achromobacter aloeverae sp. nov., isolated from the root of Aloe vera (L.) Burm.f.</title>
        <authorList>
            <person name="Kuncharoen N."/>
            <person name="Muramatsu Y."/>
            <person name="Shibata C."/>
            <person name="Kamakura Y."/>
            <person name="Nakagawa Y."/>
            <person name="Tanasupawat S."/>
        </authorList>
    </citation>
    <scope>NUCLEOTIDE SEQUENCE [LARGE SCALE GENOMIC DNA]</scope>
    <source>
        <strain evidence="1 2">AVA-1</strain>
    </source>
</reference>
<sequence>MLSGFLAFYLYAMSTDDQLRKAMDRLTRTEKMQARAEKVWKSLDTSRATFINSLRNTGLSYAHAQSKFDDFVEEQRRLRIRLAQEVEAAQREYLALADGGGVQARAA</sequence>
<proteinExistence type="predicted"/>
<keyword evidence="2" id="KW-1185">Reference proteome</keyword>
<dbReference type="RefSeq" id="WP_129154098.1">
    <property type="nucleotide sequence ID" value="NZ_JBHSDO010000001.1"/>
</dbReference>
<organism evidence="1 2">
    <name type="scientific">Achromobacter aloeverae</name>
    <dbReference type="NCBI Taxonomy" id="1750518"/>
    <lineage>
        <taxon>Bacteria</taxon>
        <taxon>Pseudomonadati</taxon>
        <taxon>Pseudomonadota</taxon>
        <taxon>Betaproteobacteria</taxon>
        <taxon>Burkholderiales</taxon>
        <taxon>Alcaligenaceae</taxon>
        <taxon>Achromobacter</taxon>
    </lineage>
</organism>
<comment type="caution">
    <text evidence="1">The sequence shown here is derived from an EMBL/GenBank/DDBJ whole genome shotgun (WGS) entry which is preliminary data.</text>
</comment>
<accession>A0A4Q1HC91</accession>
<dbReference type="EMBL" id="PYAL01000010">
    <property type="protein sequence ID" value="RXN83204.1"/>
    <property type="molecule type" value="Genomic_DNA"/>
</dbReference>